<sequence>MLKQAGFSKLEMERFLLILVKEPDATNKQVELLTAKRQQILRKIHCREQQIDKIDYLRYKISQKRS</sequence>
<comment type="caution">
    <text evidence="1">The sequence shown here is derived from an EMBL/GenBank/DDBJ whole genome shotgun (WGS) entry which is preliminary data.</text>
</comment>
<gene>
    <name evidence="1" type="ORF">FC27_GL000440</name>
</gene>
<protein>
    <recommendedName>
        <fullName evidence="3">HTH merR-type domain-containing protein</fullName>
    </recommendedName>
</protein>
<dbReference type="STRING" id="1423815.FC27_GL000440"/>
<dbReference type="PATRIC" id="fig|1423815.3.peg.447"/>
<dbReference type="Proteomes" id="UP000051647">
    <property type="component" value="Unassembled WGS sequence"/>
</dbReference>
<proteinExistence type="predicted"/>
<organism evidence="1 2">
    <name type="scientific">Companilactobacillus versmoldensis DSM 14857 = KCTC 3814</name>
    <dbReference type="NCBI Taxonomy" id="1423815"/>
    <lineage>
        <taxon>Bacteria</taxon>
        <taxon>Bacillati</taxon>
        <taxon>Bacillota</taxon>
        <taxon>Bacilli</taxon>
        <taxon>Lactobacillales</taxon>
        <taxon>Lactobacillaceae</taxon>
        <taxon>Companilactobacillus</taxon>
    </lineage>
</organism>
<evidence type="ECO:0000313" key="2">
    <source>
        <dbReference type="Proteomes" id="UP000051647"/>
    </source>
</evidence>
<evidence type="ECO:0008006" key="3">
    <source>
        <dbReference type="Google" id="ProtNLM"/>
    </source>
</evidence>
<accession>A0A0R1SDQ9</accession>
<name>A0A0R1SDQ9_9LACO</name>
<dbReference type="AlphaFoldDB" id="A0A0R1SDQ9"/>
<dbReference type="EMBL" id="AZFA01000012">
    <property type="protein sequence ID" value="KRL66702.1"/>
    <property type="molecule type" value="Genomic_DNA"/>
</dbReference>
<evidence type="ECO:0000313" key="1">
    <source>
        <dbReference type="EMBL" id="KRL66702.1"/>
    </source>
</evidence>
<reference evidence="1 2" key="1">
    <citation type="journal article" date="2015" name="Genome Announc.">
        <title>Expanding the biotechnology potential of lactobacilli through comparative genomics of 213 strains and associated genera.</title>
        <authorList>
            <person name="Sun Z."/>
            <person name="Harris H.M."/>
            <person name="McCann A."/>
            <person name="Guo C."/>
            <person name="Argimon S."/>
            <person name="Zhang W."/>
            <person name="Yang X."/>
            <person name="Jeffery I.B."/>
            <person name="Cooney J.C."/>
            <person name="Kagawa T.F."/>
            <person name="Liu W."/>
            <person name="Song Y."/>
            <person name="Salvetti E."/>
            <person name="Wrobel A."/>
            <person name="Rasinkangas P."/>
            <person name="Parkhill J."/>
            <person name="Rea M.C."/>
            <person name="O'Sullivan O."/>
            <person name="Ritari J."/>
            <person name="Douillard F.P."/>
            <person name="Paul Ross R."/>
            <person name="Yang R."/>
            <person name="Briner A.E."/>
            <person name="Felis G.E."/>
            <person name="de Vos W.M."/>
            <person name="Barrangou R."/>
            <person name="Klaenhammer T.R."/>
            <person name="Caufield P.W."/>
            <person name="Cui Y."/>
            <person name="Zhang H."/>
            <person name="O'Toole P.W."/>
        </authorList>
    </citation>
    <scope>NUCLEOTIDE SEQUENCE [LARGE SCALE GENOMIC DNA]</scope>
    <source>
        <strain evidence="1 2">DSM 14857</strain>
    </source>
</reference>
<keyword evidence="2" id="KW-1185">Reference proteome</keyword>